<keyword evidence="2" id="KW-0812">Transmembrane</keyword>
<dbReference type="InterPro" id="IPR052901">
    <property type="entry name" value="Bact_TGase-like"/>
</dbReference>
<reference evidence="4 5" key="1">
    <citation type="submission" date="2016-10" db="EMBL/GenBank/DDBJ databases">
        <authorList>
            <person name="de Groot N.N."/>
        </authorList>
    </citation>
    <scope>NUCLEOTIDE SEQUENCE [LARGE SCALE GENOMIC DNA]</scope>
    <source>
        <strain evidence="4 5">DSM 2784</strain>
    </source>
</reference>
<dbReference type="GO" id="GO:0006508">
    <property type="term" value="P:proteolysis"/>
    <property type="evidence" value="ECO:0007669"/>
    <property type="project" value="UniProtKB-KW"/>
</dbReference>
<dbReference type="STRING" id="1120920.SAMN03080599_00326"/>
<dbReference type="RefSeq" id="WP_092589133.1">
    <property type="nucleotide sequence ID" value="NZ_FMWL01000001.1"/>
</dbReference>
<proteinExistence type="predicted"/>
<dbReference type="EMBL" id="FMWL01000001">
    <property type="protein sequence ID" value="SCZ76606.1"/>
    <property type="molecule type" value="Genomic_DNA"/>
</dbReference>
<dbReference type="OrthoDB" id="9804872at2"/>
<sequence>MPPKDRLPLILAAFMLMGVLVHVRSVTGIQTPTLYLAGLMFCGTLSLYICERFTAPRLFALISSSSLLSMMLISASSLHPLMPGYVSMNAAQSLERVLLGYRGFSELFNALYYYALDYERYPFREPVLFYAVLAWSIALGAWFIFRSAKNKRLILFLPMVAVLAAWFQGYKVDTGFLLYFAGYSGYLFTTSGERGYTGLLIAGASIAIGIGIYTLFPVEQTIERLDERFGQVTWLRSEYSPFSGGNFSFKDTIYEPLDNRLGGPVTLRRDRLFTVRSDHGGHLYLRGRVLTLYDGKSWKREAGDAVNFYLDQAAPVRGTGEIRYDLEIFGVELDTKTVFAPLGVGGIDIPHGILRRDYYGVIYLDRPIADLEDGYKLATLEPLPTRLESGTEYFQLPEDYSEKVIALTDAITVSSDTVVEKAEAIRQHLLQLTYTLSPSVPDTETDFVEHFLLEEQQGYCTYFASAMVIMSRAAGIPARYVEGFLTPYESNADGDYVVTADRAHAWAELYLDGKWIVAEATPAYVAETVSNPVNSPLPLPNETEPLPEERPQGEDVPDPFEDNTQSAPGVPVYWRWLFGAASIVIITALAILLRRWWLVSQSTTHLKIRLADDVMTLLILKCGLDAWTGMTPKEVIFQCASHASSNGSIPFNLVDAVKLTSCIESAYYSGAKEDYTEQTLRAFRDQLVKSERNWVKKWQYLFWIYLKGERSTWS</sequence>
<evidence type="ECO:0000259" key="3">
    <source>
        <dbReference type="SMART" id="SM00460"/>
    </source>
</evidence>
<dbReference type="Pfam" id="PF01841">
    <property type="entry name" value="Transglut_core"/>
    <property type="match status" value="1"/>
</dbReference>
<feature type="transmembrane region" description="Helical" evidence="2">
    <location>
        <begin position="58"/>
        <end position="78"/>
    </location>
</feature>
<dbReference type="PANTHER" id="PTHR42736">
    <property type="entry name" value="PROTEIN-GLUTAMINE GAMMA-GLUTAMYLTRANSFERASE"/>
    <property type="match status" value="1"/>
</dbReference>
<keyword evidence="5" id="KW-1185">Reference proteome</keyword>
<keyword evidence="4" id="KW-0645">Protease</keyword>
<feature type="domain" description="Transglutaminase-like" evidence="3">
    <location>
        <begin position="452"/>
        <end position="522"/>
    </location>
</feature>
<feature type="transmembrane region" description="Helical" evidence="2">
    <location>
        <begin position="573"/>
        <end position="593"/>
    </location>
</feature>
<dbReference type="InterPro" id="IPR038765">
    <property type="entry name" value="Papain-like_cys_pep_sf"/>
</dbReference>
<evidence type="ECO:0000256" key="1">
    <source>
        <dbReference type="SAM" id="MobiDB-lite"/>
    </source>
</evidence>
<evidence type="ECO:0000313" key="5">
    <source>
        <dbReference type="Proteomes" id="UP000199208"/>
    </source>
</evidence>
<feature type="transmembrane region" description="Helical" evidence="2">
    <location>
        <begin position="199"/>
        <end position="216"/>
    </location>
</feature>
<feature type="region of interest" description="Disordered" evidence="1">
    <location>
        <begin position="534"/>
        <end position="562"/>
    </location>
</feature>
<keyword evidence="2" id="KW-0472">Membrane</keyword>
<evidence type="ECO:0000313" key="4">
    <source>
        <dbReference type="EMBL" id="SCZ76606.1"/>
    </source>
</evidence>
<dbReference type="PANTHER" id="PTHR42736:SF1">
    <property type="entry name" value="PROTEIN-GLUTAMINE GAMMA-GLUTAMYLTRANSFERASE"/>
    <property type="match status" value="1"/>
</dbReference>
<protein>
    <submittedName>
        <fullName evidence="4">Transglutaminase-like enzyme, putative cysteine protease</fullName>
    </submittedName>
</protein>
<dbReference type="GO" id="GO:0008233">
    <property type="term" value="F:peptidase activity"/>
    <property type="evidence" value="ECO:0007669"/>
    <property type="project" value="UniProtKB-KW"/>
</dbReference>
<name>A0A1G5RRJ4_9FIRM</name>
<dbReference type="SMART" id="SM00460">
    <property type="entry name" value="TGc"/>
    <property type="match status" value="1"/>
</dbReference>
<feature type="transmembrane region" description="Helical" evidence="2">
    <location>
        <begin position="7"/>
        <end position="27"/>
    </location>
</feature>
<dbReference type="InterPro" id="IPR002931">
    <property type="entry name" value="Transglutaminase-like"/>
</dbReference>
<keyword evidence="2" id="KW-1133">Transmembrane helix</keyword>
<dbReference type="SUPFAM" id="SSF54001">
    <property type="entry name" value="Cysteine proteinases"/>
    <property type="match status" value="1"/>
</dbReference>
<accession>A0A1G5RRJ4</accession>
<evidence type="ECO:0000256" key="2">
    <source>
        <dbReference type="SAM" id="Phobius"/>
    </source>
</evidence>
<feature type="transmembrane region" description="Helical" evidence="2">
    <location>
        <begin position="33"/>
        <end position="51"/>
    </location>
</feature>
<dbReference type="Gene3D" id="3.10.620.30">
    <property type="match status" value="1"/>
</dbReference>
<dbReference type="AlphaFoldDB" id="A0A1G5RRJ4"/>
<dbReference type="Proteomes" id="UP000199208">
    <property type="component" value="Unassembled WGS sequence"/>
</dbReference>
<feature type="transmembrane region" description="Helical" evidence="2">
    <location>
        <begin position="127"/>
        <end position="145"/>
    </location>
</feature>
<organism evidence="4 5">
    <name type="scientific">Acidaminobacter hydrogenoformans DSM 2784</name>
    <dbReference type="NCBI Taxonomy" id="1120920"/>
    <lineage>
        <taxon>Bacteria</taxon>
        <taxon>Bacillati</taxon>
        <taxon>Bacillota</taxon>
        <taxon>Clostridia</taxon>
        <taxon>Peptostreptococcales</taxon>
        <taxon>Acidaminobacteraceae</taxon>
        <taxon>Acidaminobacter</taxon>
    </lineage>
</organism>
<feature type="compositionally biased region" description="Low complexity" evidence="1">
    <location>
        <begin position="534"/>
        <end position="544"/>
    </location>
</feature>
<keyword evidence="4" id="KW-0378">Hydrolase</keyword>
<gene>
    <name evidence="4" type="ORF">SAMN03080599_00326</name>
</gene>
<feature type="transmembrane region" description="Helical" evidence="2">
    <location>
        <begin position="152"/>
        <end position="170"/>
    </location>
</feature>